<dbReference type="RefSeq" id="WP_099793308.1">
    <property type="nucleotide sequence ID" value="NZ_JBHLYV010000100.1"/>
</dbReference>
<accession>A0A2G8T8G2</accession>
<feature type="signal peptide" evidence="1">
    <location>
        <begin position="1"/>
        <end position="23"/>
    </location>
</feature>
<gene>
    <name evidence="2" type="ORF">CR105_24930</name>
</gene>
<dbReference type="Pfam" id="PF00300">
    <property type="entry name" value="His_Phos_1"/>
    <property type="match status" value="1"/>
</dbReference>
<dbReference type="PANTHER" id="PTHR48100:SF1">
    <property type="entry name" value="HISTIDINE PHOSPHATASE FAMILY PROTEIN-RELATED"/>
    <property type="match status" value="1"/>
</dbReference>
<name>A0A2G8T8G2_9BURK</name>
<reference evidence="2 3" key="1">
    <citation type="submission" date="2017-10" db="EMBL/GenBank/DDBJ databases">
        <title>Massilia psychrophilum sp. nov., a novel purple-pigmented bacterium isolated from Tianshan glacier, Xinjiang Municipality, China.</title>
        <authorList>
            <person name="Wang H."/>
        </authorList>
    </citation>
    <scope>NUCLEOTIDE SEQUENCE [LARGE SCALE GENOMIC DNA]</scope>
    <source>
        <strain evidence="2 3">JCM 30074</strain>
    </source>
</reference>
<organism evidence="2 3">
    <name type="scientific">Massilia eurypsychrophila</name>
    <dbReference type="NCBI Taxonomy" id="1485217"/>
    <lineage>
        <taxon>Bacteria</taxon>
        <taxon>Pseudomonadati</taxon>
        <taxon>Pseudomonadota</taxon>
        <taxon>Betaproteobacteria</taxon>
        <taxon>Burkholderiales</taxon>
        <taxon>Oxalobacteraceae</taxon>
        <taxon>Telluria group</taxon>
        <taxon>Massilia</taxon>
    </lineage>
</organism>
<dbReference type="GO" id="GO:0005737">
    <property type="term" value="C:cytoplasm"/>
    <property type="evidence" value="ECO:0007669"/>
    <property type="project" value="TreeGrafter"/>
</dbReference>
<dbReference type="Proteomes" id="UP000230390">
    <property type="component" value="Unassembled WGS sequence"/>
</dbReference>
<feature type="chain" id="PRO_5013627751" description="Histidine phosphatase family protein" evidence="1">
    <location>
        <begin position="24"/>
        <end position="171"/>
    </location>
</feature>
<evidence type="ECO:0000313" key="3">
    <source>
        <dbReference type="Proteomes" id="UP000230390"/>
    </source>
</evidence>
<dbReference type="SMART" id="SM00855">
    <property type="entry name" value="PGAM"/>
    <property type="match status" value="1"/>
</dbReference>
<dbReference type="Gene3D" id="3.40.50.1240">
    <property type="entry name" value="Phosphoglycerate mutase-like"/>
    <property type="match status" value="1"/>
</dbReference>
<dbReference type="AlphaFoldDB" id="A0A2G8T8G2"/>
<sequence>MHLRFLSAVFVALAVLAPCSALAEPSMIYVVRHGEKAPAGKDPELNEQGKARAQNIATTLHRVGIASIFSSTTARTQQTAQPLAQRSSLPVQTYDPGAPKALVEKVKAQSGVVLVVGHSNTVPDLVRLFGGAPGSDIADNEYDRMYQLIVGPNGAVTTVLLTSLPATGAAP</sequence>
<dbReference type="InterPro" id="IPR029033">
    <property type="entry name" value="His_PPase_superfam"/>
</dbReference>
<evidence type="ECO:0000313" key="2">
    <source>
        <dbReference type="EMBL" id="PIL42331.1"/>
    </source>
</evidence>
<protein>
    <recommendedName>
        <fullName evidence="4">Histidine phosphatase family protein</fullName>
    </recommendedName>
</protein>
<dbReference type="GO" id="GO:0016791">
    <property type="term" value="F:phosphatase activity"/>
    <property type="evidence" value="ECO:0007669"/>
    <property type="project" value="TreeGrafter"/>
</dbReference>
<dbReference type="InterPro" id="IPR050275">
    <property type="entry name" value="PGM_Phosphatase"/>
</dbReference>
<dbReference type="PANTHER" id="PTHR48100">
    <property type="entry name" value="BROAD-SPECIFICITY PHOSPHATASE YOR283W-RELATED"/>
    <property type="match status" value="1"/>
</dbReference>
<evidence type="ECO:0000256" key="1">
    <source>
        <dbReference type="SAM" id="SignalP"/>
    </source>
</evidence>
<keyword evidence="1" id="KW-0732">Signal</keyword>
<dbReference type="SUPFAM" id="SSF53254">
    <property type="entry name" value="Phosphoglycerate mutase-like"/>
    <property type="match status" value="1"/>
</dbReference>
<evidence type="ECO:0008006" key="4">
    <source>
        <dbReference type="Google" id="ProtNLM"/>
    </source>
</evidence>
<dbReference type="OrthoDB" id="3296006at2"/>
<dbReference type="CDD" id="cd07067">
    <property type="entry name" value="HP_PGM_like"/>
    <property type="match status" value="1"/>
</dbReference>
<dbReference type="InterPro" id="IPR013078">
    <property type="entry name" value="His_Pase_superF_clade-1"/>
</dbReference>
<dbReference type="EMBL" id="PDOC01000029">
    <property type="protein sequence ID" value="PIL42331.1"/>
    <property type="molecule type" value="Genomic_DNA"/>
</dbReference>
<comment type="caution">
    <text evidence="2">The sequence shown here is derived from an EMBL/GenBank/DDBJ whole genome shotgun (WGS) entry which is preliminary data.</text>
</comment>
<keyword evidence="3" id="KW-1185">Reference proteome</keyword>
<proteinExistence type="predicted"/>